<evidence type="ECO:0000313" key="3">
    <source>
        <dbReference type="Proteomes" id="UP001549773"/>
    </source>
</evidence>
<dbReference type="CDD" id="cd00063">
    <property type="entry name" value="FN3"/>
    <property type="match status" value="1"/>
</dbReference>
<feature type="domain" description="Fibronectin type-III" evidence="1">
    <location>
        <begin position="315"/>
        <end position="403"/>
    </location>
</feature>
<dbReference type="InterPro" id="IPR013783">
    <property type="entry name" value="Ig-like_fold"/>
</dbReference>
<dbReference type="SUPFAM" id="SSF49265">
    <property type="entry name" value="Fibronectin type III"/>
    <property type="match status" value="1"/>
</dbReference>
<organism evidence="2 3">
    <name type="scientific">Sediminicola luteus</name>
    <dbReference type="NCBI Taxonomy" id="319238"/>
    <lineage>
        <taxon>Bacteria</taxon>
        <taxon>Pseudomonadati</taxon>
        <taxon>Bacteroidota</taxon>
        <taxon>Flavobacteriia</taxon>
        <taxon>Flavobacteriales</taxon>
        <taxon>Flavobacteriaceae</taxon>
        <taxon>Sediminicola</taxon>
    </lineage>
</organism>
<dbReference type="RefSeq" id="WP_354618886.1">
    <property type="nucleotide sequence ID" value="NZ_JBEWYP010000006.1"/>
</dbReference>
<comment type="caution">
    <text evidence="2">The sequence shown here is derived from an EMBL/GenBank/DDBJ whole genome shotgun (WGS) entry which is preliminary data.</text>
</comment>
<proteinExistence type="predicted"/>
<dbReference type="PROSITE" id="PS50853">
    <property type="entry name" value="FN3"/>
    <property type="match status" value="1"/>
</dbReference>
<dbReference type="Gene3D" id="2.60.40.10">
    <property type="entry name" value="Immunoglobulins"/>
    <property type="match status" value="2"/>
</dbReference>
<keyword evidence="3" id="KW-1185">Reference proteome</keyword>
<name>A0ABV2TZ13_9FLAO</name>
<evidence type="ECO:0000313" key="2">
    <source>
        <dbReference type="EMBL" id="MET7030095.1"/>
    </source>
</evidence>
<dbReference type="EMBL" id="JBEWYP010000006">
    <property type="protein sequence ID" value="MET7030095.1"/>
    <property type="molecule type" value="Genomic_DNA"/>
</dbReference>
<protein>
    <submittedName>
        <fullName evidence="2">Fibronectin type III domain-containing protein</fullName>
    </submittedName>
</protein>
<dbReference type="Proteomes" id="UP001549773">
    <property type="component" value="Unassembled WGS sequence"/>
</dbReference>
<dbReference type="InterPro" id="IPR036116">
    <property type="entry name" value="FN3_sf"/>
</dbReference>
<gene>
    <name evidence="2" type="ORF">ABXZ32_11850</name>
</gene>
<sequence length="1806" mass="201338">MKRLLHCLIGLYSFIFRKVFQLPWGRIHLFRFFALWVLLALGNYSLVSAQSFPVQVIPQAIPPVPIYFSSYSDASTSSSPLRVQVVLNDFTITNREVRLKAYFQGNGISFQSNDIVVGAPTLFLEGGIPLTLTNVELAPYFRFENITGISPNFYGRAIPEGAYQFCFEIIDVLSGNRLSQKSCATTIIFQNEPPFLVSPYNKTNIVERNPQNIVFQWTPRQLNVSNVEYELSIVEIWDTYVDPQAAFLSSPPIFQTTTTATTYVYGPSDPLFLSNKNYAWRVQAKARQGTEEIGLFKNQGYSEIYSFSYAGVCSLPSAINHEVKGSTNANIFWDDFSTDVPEYTVRYRKKGNDNEWFFNKTTSNTTTLWDLKAGTVYEYQVQKKCVVTQSDWGTVRQFTTFIADDEASVYECGITPDFSLDNTEPLPSISVGEQFTAGDFPIKILEVSGSNGRFTGKGYVTIPYLNSIRVGVEFTNVLINTDKQMAEGTVITIYDPTLANIVDVDAAIDTVTDAVEAIGEPFEGNNDLDEIRINWVLDPENDIKIEDGILIITNPQNGATETSPLGDDKVIIDGEGNVYHVDAGGNITEGGKIDPAGSVSTGNVTGVSQDGELKALTAKGIIVTFEDNGKYGYDQMPETNSEKLKKEYVTIPDADGNPYTLVHQAVAKGDVIKVRAKVEFTNSDYTIKDLIFKTKSGELIPWEEINGDPVFTLTGRYTLENETIYAVVPSKTEEEQQLTAGAFTLWHLTDRQVDVVLVAVDGVSIPQTTVDAVKDIFKKGVATLNLSTQSASLSKNLLGGDNELEIGDSPWLSSYNAEQKAVIEDLKSKIVYNSNAYYLFVFDSIVKTTKSIGGFMPLQRQFGFVFNGDLTAAEEGKDDLAITIAHELGHGVFALQHPFTDYGSAQGATDWLMDYKDDASLLPHMHWAQMHNPALKFYVFQDEEDGEIAGRIWFTPDWRPFKIEKSSIIRSKIESDRVKGTIPGFRLNNGVGYDARFKADGSFDGYYTEGKGNPYVLKLIPDIGNNSSVYLFESVPDDCAKTYLTNYGYVNSSKGNLNFSSTNSNLLPVDITTNCATDLCDLGQEYFNSYKDLPTVEGSEEDFLREVSKLICAEQSSEIVDSYKRLYEEWDNTPKTIDGNRKLEFSWKKYYQALALLTEWRENGISNILDNENLDKEELRDKLFEIALKVNTDVLALISLEQKVEMLSIMLDGRLFNILSMNHDALVAKVVASVTDDEAKRFLDELISPTHLNSEDEPLIYVLKEKLSDLINGEYPHTKFFREIKRLSDARVNLADLNIPQELYLSWDVQQQNYLLVSYVKNKNDFEFIYDEDTHTVSISTCISCCSKGRKNCSTKTDYLLPKGSSPFELVGLTVLNDVSPFGAGCVDGQSLSANEYCGSIQIVPALFLDYLKENEGNQRIKNFGWNAFNIIITVSTLGEGAAAITAIRSAKAGQKAYEVSKNLYTLLDFSYTVTDLGLKATEVDIPGAWTWVGYAFAAKGGFDLINKGGAKGIGYLRKLLNNRQTDEVIDIIKELEIAKNGTELSLEDVEDFVRRAELEIRSGKNPKIVSEYEKGLESITGSALEWSKTIGKNIDDLSEAPNGYRFYFKNGKKWISRKSVDNSNTPRLTVKNGVLIKYFHEGQVAYKSGWSKSKVMSYSKASRPSPETYLEANYITTHLAKFNDGASYLVPKRSLDLYGRNPVGRHDGQFVMSNKEMDNLLNEADGDLSVVENELGIPSGSWTGEELVRIDIPNTVSQNRRIPQGTEKGANDLWIPGGILPNGYSEIVIDAVPAGSYIESLTNLK</sequence>
<accession>A0ABV2TZ13</accession>
<evidence type="ECO:0000259" key="1">
    <source>
        <dbReference type="PROSITE" id="PS50853"/>
    </source>
</evidence>
<dbReference type="InterPro" id="IPR003961">
    <property type="entry name" value="FN3_dom"/>
</dbReference>
<reference evidence="2 3" key="1">
    <citation type="submission" date="2024-07" db="EMBL/GenBank/DDBJ databases">
        <title>The genome sequence of type strain Sediminicola luteus GDMCC 1.2596T.</title>
        <authorList>
            <person name="Liu Y."/>
        </authorList>
    </citation>
    <scope>NUCLEOTIDE SEQUENCE [LARGE SCALE GENOMIC DNA]</scope>
    <source>
        <strain evidence="2 3">GDMCC 1.2596</strain>
    </source>
</reference>